<keyword evidence="3 6" id="KW-0560">Oxidoreductase</keyword>
<dbReference type="PRINTS" id="PR01703">
    <property type="entry name" value="MNSODISMTASE"/>
</dbReference>
<evidence type="ECO:0000256" key="4">
    <source>
        <dbReference type="ARBA" id="ARBA00049204"/>
    </source>
</evidence>
<dbReference type="SUPFAM" id="SSF54719">
    <property type="entry name" value="Fe,Mn superoxide dismutase (SOD), C-terminal domain"/>
    <property type="match status" value="1"/>
</dbReference>
<dbReference type="PANTHER" id="PTHR42769">
    <property type="entry name" value="SUPEROXIDE DISMUTASE"/>
    <property type="match status" value="1"/>
</dbReference>
<evidence type="ECO:0000313" key="9">
    <source>
        <dbReference type="EMBL" id="ERL52868.1"/>
    </source>
</evidence>
<dbReference type="Proteomes" id="UP000019113">
    <property type="component" value="Unassembled WGS sequence"/>
</dbReference>
<dbReference type="PANTHER" id="PTHR42769:SF3">
    <property type="entry name" value="SUPEROXIDE DISMUTASE [FE] 2, CHLOROPLASTIC"/>
    <property type="match status" value="1"/>
</dbReference>
<dbReference type="Gene3D" id="1.10.287.990">
    <property type="entry name" value="Fe,Mn superoxide dismutase (SOD) domain"/>
    <property type="match status" value="1"/>
</dbReference>
<dbReference type="InterPro" id="IPR019831">
    <property type="entry name" value="Mn/Fe_SOD_N"/>
</dbReference>
<sequence length="192" mass="21548">MRFELPALPYDRHSLEPHLSAAMVDAHYSGYHLACIQRLNTRLECLNPTADSLEELLDSTDDEIAYLAAEVWNHAFYWHCLTPWGNTTPAAELKADIDGAFGSLAGFHQAFKTSALAHIGSGWIWLIRNHDGQLTIITTNDGQAPLAQGIKPLIGIDLWEHAWYLDFQNNRDAYLDAISTLINWDFVTLNNG</sequence>
<dbReference type="STRING" id="1178482.AR456_10255"/>
<evidence type="ECO:0000256" key="3">
    <source>
        <dbReference type="ARBA" id="ARBA00023002"/>
    </source>
</evidence>
<dbReference type="InterPro" id="IPR036324">
    <property type="entry name" value="Mn/Fe_SOD_N_sf"/>
</dbReference>
<dbReference type="EMBL" id="AVBC01000014">
    <property type="protein sequence ID" value="ERL52868.1"/>
    <property type="molecule type" value="Genomic_DNA"/>
</dbReference>
<evidence type="ECO:0000259" key="8">
    <source>
        <dbReference type="Pfam" id="PF02777"/>
    </source>
</evidence>
<dbReference type="GO" id="GO:0004784">
    <property type="term" value="F:superoxide dismutase activity"/>
    <property type="evidence" value="ECO:0007669"/>
    <property type="project" value="UniProtKB-EC"/>
</dbReference>
<name>W1NBM2_9GAMM</name>
<dbReference type="Pfam" id="PF02777">
    <property type="entry name" value="Sod_Fe_C"/>
    <property type="match status" value="1"/>
</dbReference>
<evidence type="ECO:0000256" key="1">
    <source>
        <dbReference type="ARBA" id="ARBA00008714"/>
    </source>
</evidence>
<dbReference type="PIRSF" id="PIRSF000349">
    <property type="entry name" value="SODismutase"/>
    <property type="match status" value="1"/>
</dbReference>
<gene>
    <name evidence="9" type="ORF">BJB45_16445</name>
</gene>
<dbReference type="InterPro" id="IPR001189">
    <property type="entry name" value="Mn/Fe_SOD"/>
</dbReference>
<evidence type="ECO:0000256" key="2">
    <source>
        <dbReference type="ARBA" id="ARBA00022723"/>
    </source>
</evidence>
<feature type="binding site" evidence="5">
    <location>
        <position position="161"/>
    </location>
    <ligand>
        <name>Mn(2+)</name>
        <dbReference type="ChEBI" id="CHEBI:29035"/>
    </ligand>
</feature>
<dbReference type="EC" id="1.15.1.1" evidence="6"/>
<evidence type="ECO:0000256" key="5">
    <source>
        <dbReference type="PIRSR" id="PIRSR000349-1"/>
    </source>
</evidence>
<feature type="binding site" evidence="5">
    <location>
        <position position="74"/>
    </location>
    <ligand>
        <name>Mn(2+)</name>
        <dbReference type="ChEBI" id="CHEBI:29035"/>
    </ligand>
</feature>
<comment type="similarity">
    <text evidence="1 6">Belongs to the iron/manganese superoxide dismutase family.</text>
</comment>
<dbReference type="SUPFAM" id="SSF46609">
    <property type="entry name" value="Fe,Mn superoxide dismutase (SOD), N-terminal domain"/>
    <property type="match status" value="1"/>
</dbReference>
<accession>W1NBM2</accession>
<feature type="domain" description="Manganese/iron superoxide dismutase N-terminal" evidence="7">
    <location>
        <begin position="2"/>
        <end position="81"/>
    </location>
</feature>
<dbReference type="AlphaFoldDB" id="W1NBM2"/>
<comment type="function">
    <text evidence="6">Destroys radicals which are normally produced within the cells and which are toxic to biological systems.</text>
</comment>
<feature type="binding site" evidence="5">
    <location>
        <position position="27"/>
    </location>
    <ligand>
        <name>Mn(2+)</name>
        <dbReference type="ChEBI" id="CHEBI:29035"/>
    </ligand>
</feature>
<reference evidence="9 10" key="1">
    <citation type="submission" date="2013-08" db="EMBL/GenBank/DDBJ databases">
        <title>draft genome of Halomonas huanghegensis, strain BJGMM-B45T.</title>
        <authorList>
            <person name="Miao C."/>
            <person name="Wan Y."/>
            <person name="Jin W."/>
        </authorList>
    </citation>
    <scope>NUCLEOTIDE SEQUENCE [LARGE SCALE GENOMIC DNA]</scope>
    <source>
        <strain evidence="9 10">BJGMM-B45</strain>
    </source>
</reference>
<dbReference type="KEGG" id="hhu:AR456_10255"/>
<evidence type="ECO:0000256" key="6">
    <source>
        <dbReference type="RuleBase" id="RU000414"/>
    </source>
</evidence>
<keyword evidence="2 5" id="KW-0479">Metal-binding</keyword>
<proteinExistence type="inferred from homology"/>
<dbReference type="InterPro" id="IPR036314">
    <property type="entry name" value="SOD_C_sf"/>
</dbReference>
<dbReference type="RefSeq" id="WP_021817495.1">
    <property type="nucleotide sequence ID" value="NZ_AVBC01000014.1"/>
</dbReference>
<dbReference type="InterPro" id="IPR019832">
    <property type="entry name" value="Mn/Fe_SOD_C"/>
</dbReference>
<dbReference type="Pfam" id="PF00081">
    <property type="entry name" value="Sod_Fe_N"/>
    <property type="match status" value="1"/>
</dbReference>
<comment type="caution">
    <text evidence="9">The sequence shown here is derived from an EMBL/GenBank/DDBJ whole genome shotgun (WGS) entry which is preliminary data.</text>
</comment>
<dbReference type="PATRIC" id="fig|1178482.3.peg.545"/>
<protein>
    <recommendedName>
        <fullName evidence="6">Superoxide dismutase</fullName>
        <ecNumber evidence="6">1.15.1.1</ecNumber>
    </recommendedName>
</protein>
<comment type="catalytic activity">
    <reaction evidence="4 6">
        <text>2 superoxide + 2 H(+) = H2O2 + O2</text>
        <dbReference type="Rhea" id="RHEA:20696"/>
        <dbReference type="ChEBI" id="CHEBI:15378"/>
        <dbReference type="ChEBI" id="CHEBI:15379"/>
        <dbReference type="ChEBI" id="CHEBI:16240"/>
        <dbReference type="ChEBI" id="CHEBI:18421"/>
        <dbReference type="EC" id="1.15.1.1"/>
    </reaction>
</comment>
<dbReference type="GO" id="GO:0046872">
    <property type="term" value="F:metal ion binding"/>
    <property type="evidence" value="ECO:0007669"/>
    <property type="project" value="UniProtKB-KW"/>
</dbReference>
<dbReference type="OrthoDB" id="9803125at2"/>
<feature type="binding site" evidence="5">
    <location>
        <position position="157"/>
    </location>
    <ligand>
        <name>Mn(2+)</name>
        <dbReference type="ChEBI" id="CHEBI:29035"/>
    </ligand>
</feature>
<evidence type="ECO:0000259" key="7">
    <source>
        <dbReference type="Pfam" id="PF00081"/>
    </source>
</evidence>
<keyword evidence="10" id="KW-1185">Reference proteome</keyword>
<evidence type="ECO:0000313" key="10">
    <source>
        <dbReference type="Proteomes" id="UP000019113"/>
    </source>
</evidence>
<organism evidence="9 10">
    <name type="scientific">Halomonas huangheensis</name>
    <dbReference type="NCBI Taxonomy" id="1178482"/>
    <lineage>
        <taxon>Bacteria</taxon>
        <taxon>Pseudomonadati</taxon>
        <taxon>Pseudomonadota</taxon>
        <taxon>Gammaproteobacteria</taxon>
        <taxon>Oceanospirillales</taxon>
        <taxon>Halomonadaceae</taxon>
        <taxon>Halomonas</taxon>
    </lineage>
</organism>
<feature type="domain" description="Manganese/iron superoxide dismutase C-terminal" evidence="8">
    <location>
        <begin position="90"/>
        <end position="188"/>
    </location>
</feature>
<dbReference type="eggNOG" id="COG0605">
    <property type="taxonomic scope" value="Bacteria"/>
</dbReference>
<dbReference type="Gene3D" id="3.55.40.20">
    <property type="entry name" value="Iron/manganese superoxide dismutase, C-terminal domain"/>
    <property type="match status" value="1"/>
</dbReference>